<proteinExistence type="predicted"/>
<dbReference type="BioCyc" id="MTUB1310114:G13A2-1427-MONOMER"/>
<sequence length="33" mass="3439">MCDFADACVPVVKVLAPRSPDQRIADAHTPTGG</sequence>
<organism evidence="1 2">
    <name type="scientific">Mycobacterium tuberculosis CAS/NITR204</name>
    <dbReference type="NCBI Taxonomy" id="1310114"/>
    <lineage>
        <taxon>Bacteria</taxon>
        <taxon>Bacillati</taxon>
        <taxon>Actinomycetota</taxon>
        <taxon>Actinomycetes</taxon>
        <taxon>Mycobacteriales</taxon>
        <taxon>Mycobacteriaceae</taxon>
        <taxon>Mycobacterium</taxon>
        <taxon>Mycobacterium tuberculosis complex</taxon>
    </lineage>
</organism>
<dbReference type="AlphaFoldDB" id="R4MCV7"/>
<gene>
    <name evidence="1" type="ORF">J113_09550</name>
</gene>
<evidence type="ECO:0000313" key="2">
    <source>
        <dbReference type="Proteomes" id="UP000013548"/>
    </source>
</evidence>
<dbReference type="Proteomes" id="UP000013548">
    <property type="component" value="Chromosome"/>
</dbReference>
<name>R4MCV7_MYCTX</name>
<evidence type="ECO:0000313" key="1">
    <source>
        <dbReference type="EMBL" id="AGL26863.1"/>
    </source>
</evidence>
<dbReference type="HOGENOM" id="CLU_3382824_0_0_11"/>
<dbReference type="EMBL" id="CP005386">
    <property type="protein sequence ID" value="AGL26863.1"/>
    <property type="molecule type" value="Genomic_DNA"/>
</dbReference>
<dbReference type="KEGG" id="mtuc:J113_09550"/>
<accession>R4MCV7</accession>
<protein>
    <submittedName>
        <fullName evidence="1">Uncharacterized protein</fullName>
    </submittedName>
</protein>
<reference evidence="1 2" key="1">
    <citation type="journal article" date="2013" name="Genome Announc.">
        <title>Whole-Genome Sequences of Four Clinical Isolates of Mycobacterium tuberculosis from Tamil Nadu, South India.</title>
        <authorList>
            <person name="Narayanan S."/>
            <person name="Deshpande U."/>
        </authorList>
    </citation>
    <scope>NUCLEOTIDE SEQUENCE [LARGE SCALE GENOMIC DNA]</scope>
    <source>
        <strain evidence="1 2">CAS/NITR204</strain>
    </source>
</reference>